<feature type="compositionally biased region" description="Gly residues" evidence="1">
    <location>
        <begin position="186"/>
        <end position="198"/>
    </location>
</feature>
<sequence>MANCNINVNQHVQQRNRECHARHHHVRHRRRETCTVEEDDDDCSSTHSVSSDDSYTTSSETRRSNQEVQRTNASISAYMLHAEVHPKLSKRGRYPAAFARPRRIEWFLSLDSGTLIEICQVYDIPTTGYNLGYMDKAFSTFRRKTKEAWSEKWNENRKREYRMFNLFQYLGVNCADTDGGSSSKSGGRGNRGKGWGEV</sequence>
<evidence type="ECO:0000313" key="3">
    <source>
        <dbReference type="Proteomes" id="UP000178912"/>
    </source>
</evidence>
<protein>
    <submittedName>
        <fullName evidence="2">Uncharacterized protein</fullName>
    </submittedName>
</protein>
<dbReference type="OrthoDB" id="5389823at2759"/>
<feature type="region of interest" description="Disordered" evidence="1">
    <location>
        <begin position="37"/>
        <end position="69"/>
    </location>
</feature>
<name>A0A1E1L6Y6_9HELO</name>
<evidence type="ECO:0000313" key="2">
    <source>
        <dbReference type="EMBL" id="CZT05408.1"/>
    </source>
</evidence>
<dbReference type="EMBL" id="FJUX01000076">
    <property type="protein sequence ID" value="CZT05408.1"/>
    <property type="molecule type" value="Genomic_DNA"/>
</dbReference>
<dbReference type="Proteomes" id="UP000178912">
    <property type="component" value="Unassembled WGS sequence"/>
</dbReference>
<organism evidence="2 3">
    <name type="scientific">Rhynchosporium agropyri</name>
    <dbReference type="NCBI Taxonomy" id="914238"/>
    <lineage>
        <taxon>Eukaryota</taxon>
        <taxon>Fungi</taxon>
        <taxon>Dikarya</taxon>
        <taxon>Ascomycota</taxon>
        <taxon>Pezizomycotina</taxon>
        <taxon>Leotiomycetes</taxon>
        <taxon>Helotiales</taxon>
        <taxon>Ploettnerulaceae</taxon>
        <taxon>Rhynchosporium</taxon>
    </lineage>
</organism>
<gene>
    <name evidence="2" type="ORF">RAG0_11511</name>
</gene>
<feature type="compositionally biased region" description="Low complexity" evidence="1">
    <location>
        <begin position="45"/>
        <end position="59"/>
    </location>
</feature>
<dbReference type="AlphaFoldDB" id="A0A1E1L6Y6"/>
<keyword evidence="3" id="KW-1185">Reference proteome</keyword>
<reference evidence="3" key="1">
    <citation type="submission" date="2016-03" db="EMBL/GenBank/DDBJ databases">
        <authorList>
            <person name="Guldener U."/>
        </authorList>
    </citation>
    <scope>NUCLEOTIDE SEQUENCE [LARGE SCALE GENOMIC DNA]</scope>
    <source>
        <strain evidence="3">04CH-RAC-A.6.1</strain>
    </source>
</reference>
<proteinExistence type="predicted"/>
<accession>A0A1E1L6Y6</accession>
<feature type="region of interest" description="Disordered" evidence="1">
    <location>
        <begin position="178"/>
        <end position="198"/>
    </location>
</feature>
<evidence type="ECO:0000256" key="1">
    <source>
        <dbReference type="SAM" id="MobiDB-lite"/>
    </source>
</evidence>